<evidence type="ECO:0000259" key="1">
    <source>
        <dbReference type="Pfam" id="PF08818"/>
    </source>
</evidence>
<dbReference type="Pfam" id="PF08818">
    <property type="entry name" value="DUF1801"/>
    <property type="match status" value="1"/>
</dbReference>
<keyword evidence="3" id="KW-1185">Reference proteome</keyword>
<sequence length="127" mass="14049">MSKKKSAGTVEGFLTSLEHPHKPAIREIREILLSVPGVTEGIKWNAPSFCTTEWFATFHLRAKAGVQVILHLGAKVRAGNGVTVDDPDELLTWLGKDRASVVFADSADVATKRETFATLIRRWIEHV</sequence>
<dbReference type="AlphaFoldDB" id="A0A6P2DAA4"/>
<organism evidence="2 3">
    <name type="scientific">Gemmata massiliana</name>
    <dbReference type="NCBI Taxonomy" id="1210884"/>
    <lineage>
        <taxon>Bacteria</taxon>
        <taxon>Pseudomonadati</taxon>
        <taxon>Planctomycetota</taxon>
        <taxon>Planctomycetia</taxon>
        <taxon>Gemmatales</taxon>
        <taxon>Gemmataceae</taxon>
        <taxon>Gemmata</taxon>
    </lineage>
</organism>
<evidence type="ECO:0000313" key="3">
    <source>
        <dbReference type="Proteomes" id="UP000464178"/>
    </source>
</evidence>
<name>A0A6P2DAA4_9BACT</name>
<dbReference type="InterPro" id="IPR014922">
    <property type="entry name" value="YdhG-like"/>
</dbReference>
<reference evidence="2 3" key="1">
    <citation type="submission" date="2019-05" db="EMBL/GenBank/DDBJ databases">
        <authorList>
            <consortium name="Science for Life Laboratories"/>
        </authorList>
    </citation>
    <scope>NUCLEOTIDE SEQUENCE [LARGE SCALE GENOMIC DNA]</scope>
    <source>
        <strain evidence="2">Soil9</strain>
    </source>
</reference>
<protein>
    <recommendedName>
        <fullName evidence="1">YdhG-like domain-containing protein</fullName>
    </recommendedName>
</protein>
<proteinExistence type="predicted"/>
<accession>A0A6P2DAA4</accession>
<dbReference type="KEGG" id="gms:SOIL9_06880"/>
<dbReference type="Proteomes" id="UP000464178">
    <property type="component" value="Chromosome"/>
</dbReference>
<evidence type="ECO:0000313" key="2">
    <source>
        <dbReference type="EMBL" id="VTR97496.1"/>
    </source>
</evidence>
<dbReference type="SUPFAM" id="SSF159888">
    <property type="entry name" value="YdhG-like"/>
    <property type="match status" value="1"/>
</dbReference>
<gene>
    <name evidence="2" type="ORF">SOIL9_06880</name>
</gene>
<feature type="domain" description="YdhG-like" evidence="1">
    <location>
        <begin position="22"/>
        <end position="124"/>
    </location>
</feature>
<dbReference type="EMBL" id="LR593886">
    <property type="protein sequence ID" value="VTR97496.1"/>
    <property type="molecule type" value="Genomic_DNA"/>
</dbReference>
<dbReference type="RefSeq" id="WP_162671232.1">
    <property type="nucleotide sequence ID" value="NZ_LR593886.1"/>
</dbReference>